<organism evidence="4 5">
    <name type="scientific">Maritalea porphyrae</name>
    <dbReference type="NCBI Taxonomy" id="880732"/>
    <lineage>
        <taxon>Bacteria</taxon>
        <taxon>Pseudomonadati</taxon>
        <taxon>Pseudomonadota</taxon>
        <taxon>Alphaproteobacteria</taxon>
        <taxon>Hyphomicrobiales</taxon>
        <taxon>Devosiaceae</taxon>
        <taxon>Maritalea</taxon>
    </lineage>
</organism>
<protein>
    <submittedName>
        <fullName evidence="4">Precorrin-6A reductase</fullName>
    </submittedName>
</protein>
<dbReference type="Proteomes" id="UP001161405">
    <property type="component" value="Unassembled WGS sequence"/>
</dbReference>
<accession>A0ABQ5UQ54</accession>
<dbReference type="InterPro" id="IPR003723">
    <property type="entry name" value="Precorrin-6x_reduct"/>
</dbReference>
<name>A0ABQ5UQ54_9HYPH</name>
<reference evidence="4" key="2">
    <citation type="submission" date="2023-01" db="EMBL/GenBank/DDBJ databases">
        <title>Draft genome sequence of Maritalea porphyrae strain NBRC 107169.</title>
        <authorList>
            <person name="Sun Q."/>
            <person name="Mori K."/>
        </authorList>
    </citation>
    <scope>NUCLEOTIDE SEQUENCE</scope>
    <source>
        <strain evidence="4">NBRC 107169</strain>
    </source>
</reference>
<dbReference type="Pfam" id="PF02571">
    <property type="entry name" value="CbiJ"/>
    <property type="match status" value="1"/>
</dbReference>
<dbReference type="PROSITE" id="PS51014">
    <property type="entry name" value="COBK_CBIJ"/>
    <property type="match status" value="1"/>
</dbReference>
<evidence type="ECO:0000256" key="1">
    <source>
        <dbReference type="ARBA" id="ARBA00004953"/>
    </source>
</evidence>
<dbReference type="NCBIfam" id="TIGR00715">
    <property type="entry name" value="precor6x_red"/>
    <property type="match status" value="1"/>
</dbReference>
<evidence type="ECO:0000256" key="3">
    <source>
        <dbReference type="ARBA" id="ARBA00023002"/>
    </source>
</evidence>
<dbReference type="PANTHER" id="PTHR36925">
    <property type="entry name" value="COBALT-PRECORRIN-6A REDUCTASE"/>
    <property type="match status" value="1"/>
</dbReference>
<comment type="caution">
    <text evidence="4">The sequence shown here is derived from an EMBL/GenBank/DDBJ whole genome shotgun (WGS) entry which is preliminary data.</text>
</comment>
<gene>
    <name evidence="4" type="primary">cobK</name>
    <name evidence="4" type="ORF">GCM10007879_16600</name>
</gene>
<dbReference type="NCBIfam" id="NF005968">
    <property type="entry name" value="PRK08057.1-2"/>
    <property type="match status" value="1"/>
</dbReference>
<keyword evidence="2" id="KW-0169">Cobalamin biosynthesis</keyword>
<keyword evidence="3" id="KW-0560">Oxidoreductase</keyword>
<sequence length="246" mass="26776">MRILVFGGTGEAIDLANGLVRQGHQVTTSLAGRTRKPRLPNGHIHKGGFGGTQGLVDFISRNGFEMIIDATHAFAATMSTHIVDACIELNKPMLRLTREAWQAGVDDNWQHVSSIESAAKELPTGAHVLVTVGRQHIEPLVLCENCKVFVRAIEHPEIILPPHVTVILERPPFRLSDELAFMREHEITHLVTKNAGGDQTAAKLEAARMVGAKVIMIERPLLPEAPEVYSVDAALEFVADHSASAA</sequence>
<comment type="pathway">
    <text evidence="1">Cofactor biosynthesis; adenosylcobalamin biosynthesis.</text>
</comment>
<dbReference type="EMBL" id="BSNI01000002">
    <property type="protein sequence ID" value="GLQ17411.1"/>
    <property type="molecule type" value="Genomic_DNA"/>
</dbReference>
<evidence type="ECO:0000256" key="2">
    <source>
        <dbReference type="ARBA" id="ARBA00022573"/>
    </source>
</evidence>
<keyword evidence="5" id="KW-1185">Reference proteome</keyword>
<proteinExistence type="predicted"/>
<evidence type="ECO:0000313" key="5">
    <source>
        <dbReference type="Proteomes" id="UP001161405"/>
    </source>
</evidence>
<reference evidence="4" key="1">
    <citation type="journal article" date="2014" name="Int. J. Syst. Evol. Microbiol.">
        <title>Complete genome of a new Firmicutes species belonging to the dominant human colonic microbiota ('Ruminococcus bicirculans') reveals two chromosomes and a selective capacity to utilize plant glucans.</title>
        <authorList>
            <consortium name="NISC Comparative Sequencing Program"/>
            <person name="Wegmann U."/>
            <person name="Louis P."/>
            <person name="Goesmann A."/>
            <person name="Henrissat B."/>
            <person name="Duncan S.H."/>
            <person name="Flint H.J."/>
        </authorList>
    </citation>
    <scope>NUCLEOTIDE SEQUENCE</scope>
    <source>
        <strain evidence="4">NBRC 107169</strain>
    </source>
</reference>
<dbReference type="PANTHER" id="PTHR36925:SF1">
    <property type="entry name" value="COBALT-PRECORRIN-6A REDUCTASE"/>
    <property type="match status" value="1"/>
</dbReference>
<dbReference type="RefSeq" id="WP_284363556.1">
    <property type="nucleotide sequence ID" value="NZ_BSNI01000002.1"/>
</dbReference>
<evidence type="ECO:0000313" key="4">
    <source>
        <dbReference type="EMBL" id="GLQ17411.1"/>
    </source>
</evidence>